<dbReference type="InterPro" id="IPR013106">
    <property type="entry name" value="Ig_V-set"/>
</dbReference>
<name>A0A6P7N3L5_BETSP</name>
<dbReference type="GO" id="GO:0009897">
    <property type="term" value="C:external side of plasma membrane"/>
    <property type="evidence" value="ECO:0007669"/>
    <property type="project" value="TreeGrafter"/>
</dbReference>
<dbReference type="Proteomes" id="UP000515150">
    <property type="component" value="Chromosome 7"/>
</dbReference>
<evidence type="ECO:0000256" key="5">
    <source>
        <dbReference type="ARBA" id="ARBA00023180"/>
    </source>
</evidence>
<dbReference type="FunFam" id="2.60.40.10:FF:000142">
    <property type="entry name" value="V-set domain-containing T-cell activation inhibitor 1"/>
    <property type="match status" value="1"/>
</dbReference>
<dbReference type="GO" id="GO:0050863">
    <property type="term" value="P:regulation of T cell activation"/>
    <property type="evidence" value="ECO:0007669"/>
    <property type="project" value="UniProtKB-ARBA"/>
</dbReference>
<dbReference type="KEGG" id="bspl:114859245"/>
<dbReference type="InterPro" id="IPR036179">
    <property type="entry name" value="Ig-like_dom_sf"/>
</dbReference>
<evidence type="ECO:0000256" key="3">
    <source>
        <dbReference type="ARBA" id="ARBA00023136"/>
    </source>
</evidence>
<evidence type="ECO:0000256" key="6">
    <source>
        <dbReference type="ARBA" id="ARBA00023319"/>
    </source>
</evidence>
<keyword evidence="4" id="KW-1015">Disulfide bond</keyword>
<dbReference type="Pfam" id="PF07686">
    <property type="entry name" value="V-set"/>
    <property type="match status" value="1"/>
</dbReference>
<keyword evidence="10" id="KW-0675">Receptor</keyword>
<dbReference type="AlphaFoldDB" id="A0A6P7N3L5"/>
<feature type="chain" id="PRO_5027717225" evidence="7">
    <location>
        <begin position="22"/>
        <end position="178"/>
    </location>
</feature>
<evidence type="ECO:0000313" key="10">
    <source>
        <dbReference type="RefSeq" id="XP_029013073.1"/>
    </source>
</evidence>
<keyword evidence="6" id="KW-0393">Immunoglobulin domain</keyword>
<dbReference type="PANTHER" id="PTHR24100">
    <property type="entry name" value="BUTYROPHILIN"/>
    <property type="match status" value="1"/>
</dbReference>
<dbReference type="SMART" id="SM00406">
    <property type="entry name" value="IGv"/>
    <property type="match status" value="1"/>
</dbReference>
<accession>A0A6P7N3L5</accession>
<keyword evidence="3" id="KW-0472">Membrane</keyword>
<keyword evidence="2 7" id="KW-0732">Signal</keyword>
<dbReference type="InParanoid" id="A0A6P7N3L5"/>
<evidence type="ECO:0000256" key="2">
    <source>
        <dbReference type="ARBA" id="ARBA00022729"/>
    </source>
</evidence>
<gene>
    <name evidence="10" type="primary">LOC114859245</name>
</gene>
<reference evidence="10" key="1">
    <citation type="submission" date="2025-08" db="UniProtKB">
        <authorList>
            <consortium name="RefSeq"/>
        </authorList>
    </citation>
    <scope>IDENTIFICATION</scope>
</reference>
<evidence type="ECO:0000313" key="9">
    <source>
        <dbReference type="Proteomes" id="UP000515150"/>
    </source>
</evidence>
<dbReference type="GO" id="GO:0005102">
    <property type="term" value="F:signaling receptor binding"/>
    <property type="evidence" value="ECO:0007669"/>
    <property type="project" value="TreeGrafter"/>
</dbReference>
<feature type="signal peptide" evidence="7">
    <location>
        <begin position="1"/>
        <end position="21"/>
    </location>
</feature>
<comment type="subcellular location">
    <subcellularLocation>
        <location evidence="1">Membrane</location>
    </subcellularLocation>
</comment>
<dbReference type="GO" id="GO:0001817">
    <property type="term" value="P:regulation of cytokine production"/>
    <property type="evidence" value="ECO:0007669"/>
    <property type="project" value="TreeGrafter"/>
</dbReference>
<dbReference type="SUPFAM" id="SSF48726">
    <property type="entry name" value="Immunoglobulin"/>
    <property type="match status" value="1"/>
</dbReference>
<dbReference type="InterPro" id="IPR003599">
    <property type="entry name" value="Ig_sub"/>
</dbReference>
<evidence type="ECO:0000256" key="7">
    <source>
        <dbReference type="SAM" id="SignalP"/>
    </source>
</evidence>
<organism evidence="9 10">
    <name type="scientific">Betta splendens</name>
    <name type="common">Siamese fighting fish</name>
    <dbReference type="NCBI Taxonomy" id="158456"/>
    <lineage>
        <taxon>Eukaryota</taxon>
        <taxon>Metazoa</taxon>
        <taxon>Chordata</taxon>
        <taxon>Craniata</taxon>
        <taxon>Vertebrata</taxon>
        <taxon>Euteleostomi</taxon>
        <taxon>Actinopterygii</taxon>
        <taxon>Neopterygii</taxon>
        <taxon>Teleostei</taxon>
        <taxon>Neoteleostei</taxon>
        <taxon>Acanthomorphata</taxon>
        <taxon>Anabantaria</taxon>
        <taxon>Anabantiformes</taxon>
        <taxon>Anabantoidei</taxon>
        <taxon>Osphronemidae</taxon>
        <taxon>Betta</taxon>
    </lineage>
</organism>
<dbReference type="GO" id="GO:0050852">
    <property type="term" value="P:T cell receptor signaling pathway"/>
    <property type="evidence" value="ECO:0007669"/>
    <property type="project" value="TreeGrafter"/>
</dbReference>
<keyword evidence="9" id="KW-1185">Reference proteome</keyword>
<dbReference type="RefSeq" id="XP_029013073.1">
    <property type="nucleotide sequence ID" value="XM_029157240.3"/>
</dbReference>
<dbReference type="InterPro" id="IPR050504">
    <property type="entry name" value="IgSF_BTN/MOG"/>
</dbReference>
<dbReference type="SMART" id="SM00409">
    <property type="entry name" value="IG"/>
    <property type="match status" value="1"/>
</dbReference>
<proteinExistence type="predicted"/>
<dbReference type="PANTHER" id="PTHR24100:SF151">
    <property type="entry name" value="ICOS LIGAND"/>
    <property type="match status" value="1"/>
</dbReference>
<dbReference type="GeneID" id="114859245"/>
<dbReference type="OrthoDB" id="8960739at2759"/>
<dbReference type="InterPro" id="IPR013783">
    <property type="entry name" value="Ig-like_fold"/>
</dbReference>
<evidence type="ECO:0000256" key="1">
    <source>
        <dbReference type="ARBA" id="ARBA00004370"/>
    </source>
</evidence>
<dbReference type="GO" id="GO:1903037">
    <property type="term" value="P:regulation of leukocyte cell-cell adhesion"/>
    <property type="evidence" value="ECO:0007669"/>
    <property type="project" value="UniProtKB-ARBA"/>
</dbReference>
<protein>
    <submittedName>
        <fullName evidence="10">Coxsackievirus and adenovirus receptor homolog</fullName>
    </submittedName>
</protein>
<dbReference type="PROSITE" id="PS50835">
    <property type="entry name" value="IG_LIKE"/>
    <property type="match status" value="1"/>
</dbReference>
<sequence>MAAVVLCWISLTFGFLGSASGVSEHVSTHSGDNVVLPCRAPKDAKLMVLEWNKSDHDKLEYVFLYREGQFDPENQHPSFKNRVELRDKQMKNGDMSLILINVTSKDMGTYECRVVQRGLRSNLPTDPINVINLEVTNIGQDFGPEVQKTITGGQRDEKVQEHAGLMLCQFVFLLNLLL</sequence>
<dbReference type="Gene3D" id="2.60.40.10">
    <property type="entry name" value="Immunoglobulins"/>
    <property type="match status" value="1"/>
</dbReference>
<evidence type="ECO:0000259" key="8">
    <source>
        <dbReference type="PROSITE" id="PS50835"/>
    </source>
</evidence>
<feature type="domain" description="Ig-like" evidence="8">
    <location>
        <begin position="31"/>
        <end position="129"/>
    </location>
</feature>
<evidence type="ECO:0000256" key="4">
    <source>
        <dbReference type="ARBA" id="ARBA00023157"/>
    </source>
</evidence>
<dbReference type="InterPro" id="IPR007110">
    <property type="entry name" value="Ig-like_dom"/>
</dbReference>
<keyword evidence="5" id="KW-0325">Glycoprotein</keyword>